<protein>
    <submittedName>
        <fullName evidence="1">Uncharacterized protein</fullName>
    </submittedName>
</protein>
<accession>A0AAV3QBM5</accession>
<gene>
    <name evidence="1" type="ORF">LIER_17212</name>
</gene>
<comment type="caution">
    <text evidence="1">The sequence shown here is derived from an EMBL/GenBank/DDBJ whole genome shotgun (WGS) entry which is preliminary data.</text>
</comment>
<keyword evidence="2" id="KW-1185">Reference proteome</keyword>
<dbReference type="Proteomes" id="UP001454036">
    <property type="component" value="Unassembled WGS sequence"/>
</dbReference>
<dbReference type="AlphaFoldDB" id="A0AAV3QBM5"/>
<dbReference type="EMBL" id="BAABME010003972">
    <property type="protein sequence ID" value="GAA0160721.1"/>
    <property type="molecule type" value="Genomic_DNA"/>
</dbReference>
<evidence type="ECO:0000313" key="2">
    <source>
        <dbReference type="Proteomes" id="UP001454036"/>
    </source>
</evidence>
<name>A0AAV3QBM5_LITER</name>
<organism evidence="1 2">
    <name type="scientific">Lithospermum erythrorhizon</name>
    <name type="common">Purple gromwell</name>
    <name type="synonym">Lithospermum officinale var. erythrorhizon</name>
    <dbReference type="NCBI Taxonomy" id="34254"/>
    <lineage>
        <taxon>Eukaryota</taxon>
        <taxon>Viridiplantae</taxon>
        <taxon>Streptophyta</taxon>
        <taxon>Embryophyta</taxon>
        <taxon>Tracheophyta</taxon>
        <taxon>Spermatophyta</taxon>
        <taxon>Magnoliopsida</taxon>
        <taxon>eudicotyledons</taxon>
        <taxon>Gunneridae</taxon>
        <taxon>Pentapetalae</taxon>
        <taxon>asterids</taxon>
        <taxon>lamiids</taxon>
        <taxon>Boraginales</taxon>
        <taxon>Boraginaceae</taxon>
        <taxon>Boraginoideae</taxon>
        <taxon>Lithospermeae</taxon>
        <taxon>Lithospermum</taxon>
    </lineage>
</organism>
<sequence length="150" mass="16206">MSVDWDSVYDSEVGGRMDWSPYASGSCYCLISHGNPESQASRNQRYMKDEVVAGRAAWDDAMMKAFCEYWSPSTNSLLTGVGELSLSLWDFYKLGEPHGYIRASMFKMASCMTTGTVVSLAIPVLASIYKGMSVVASSASPSASSCCCPA</sequence>
<evidence type="ECO:0000313" key="1">
    <source>
        <dbReference type="EMBL" id="GAA0160721.1"/>
    </source>
</evidence>
<dbReference type="PANTHER" id="PTHR36607:SF20">
    <property type="entry name" value="AMINOTRANSFERASE-LIKE PLANT MOBILE DOMAIN-CONTAINING PROTEIN"/>
    <property type="match status" value="1"/>
</dbReference>
<dbReference type="PANTHER" id="PTHR36607">
    <property type="entry name" value="1,2-DIHYDROXY-3-KETO-5-METHYLTHIOPENTENE DIOXYGENASE 4"/>
    <property type="match status" value="1"/>
</dbReference>
<reference evidence="1 2" key="1">
    <citation type="submission" date="2024-01" db="EMBL/GenBank/DDBJ databases">
        <title>The complete chloroplast genome sequence of Lithospermum erythrorhizon: insights into the phylogenetic relationship among Boraginaceae species and the maternal lineages of purple gromwells.</title>
        <authorList>
            <person name="Okada T."/>
            <person name="Watanabe K."/>
        </authorList>
    </citation>
    <scope>NUCLEOTIDE SEQUENCE [LARGE SCALE GENOMIC DNA]</scope>
</reference>
<proteinExistence type="predicted"/>